<name>A0A1G5VG77_9HYPH</name>
<dbReference type="Pfam" id="PF00117">
    <property type="entry name" value="GATase"/>
    <property type="match status" value="1"/>
</dbReference>
<dbReference type="PANTHER" id="PTHR42695">
    <property type="entry name" value="GLUTAMINE AMIDOTRANSFERASE YLR126C-RELATED"/>
    <property type="match status" value="1"/>
</dbReference>
<dbReference type="SUPFAM" id="SSF52317">
    <property type="entry name" value="Class I glutamine amidotransferase-like"/>
    <property type="match status" value="1"/>
</dbReference>
<dbReference type="Proteomes" id="UP000198588">
    <property type="component" value="Unassembled WGS sequence"/>
</dbReference>
<dbReference type="EMBL" id="FMXM01000002">
    <property type="protein sequence ID" value="SDA44416.1"/>
    <property type="molecule type" value="Genomic_DNA"/>
</dbReference>
<dbReference type="GO" id="GO:0005829">
    <property type="term" value="C:cytosol"/>
    <property type="evidence" value="ECO:0007669"/>
    <property type="project" value="TreeGrafter"/>
</dbReference>
<dbReference type="InterPro" id="IPR029062">
    <property type="entry name" value="Class_I_gatase-like"/>
</dbReference>
<evidence type="ECO:0000313" key="2">
    <source>
        <dbReference type="EMBL" id="SDA44416.1"/>
    </source>
</evidence>
<gene>
    <name evidence="2" type="ORF">SAMN02927914_00592</name>
</gene>
<evidence type="ECO:0000259" key="1">
    <source>
        <dbReference type="Pfam" id="PF00117"/>
    </source>
</evidence>
<organism evidence="2 3">
    <name type="scientific">Mesorhizobium qingshengii</name>
    <dbReference type="NCBI Taxonomy" id="1165689"/>
    <lineage>
        <taxon>Bacteria</taxon>
        <taxon>Pseudomonadati</taxon>
        <taxon>Pseudomonadota</taxon>
        <taxon>Alphaproteobacteria</taxon>
        <taxon>Hyphomicrobiales</taxon>
        <taxon>Phyllobacteriaceae</taxon>
        <taxon>Mesorhizobium</taxon>
    </lineage>
</organism>
<feature type="domain" description="Glutamine amidotransferase" evidence="1">
    <location>
        <begin position="20"/>
        <end position="183"/>
    </location>
</feature>
<dbReference type="AlphaFoldDB" id="A0A1G5VG77"/>
<proteinExistence type="predicted"/>
<dbReference type="STRING" id="1165689.SAMN02927914_00592"/>
<protein>
    <submittedName>
        <fullName evidence="2">GMP synthase (Glutamine-hydrolysing)</fullName>
    </submittedName>
</protein>
<reference evidence="2 3" key="1">
    <citation type="submission" date="2016-10" db="EMBL/GenBank/DDBJ databases">
        <authorList>
            <person name="de Groot N.N."/>
        </authorList>
    </citation>
    <scope>NUCLEOTIDE SEQUENCE [LARGE SCALE GENOMIC DNA]</scope>
    <source>
        <strain evidence="2 3">CGMCC 1.12097</strain>
    </source>
</reference>
<dbReference type="CDD" id="cd01741">
    <property type="entry name" value="GATase1_1"/>
    <property type="match status" value="1"/>
</dbReference>
<accession>A0A1G5VG77</accession>
<sequence length="231" mass="25726">MTRRVILVRHSDEPADDRVFAYLRQNGYEPVLRRAYAGEALDADDAVAGGVVYGGMYNVYDTALHPFLLDEYRFIDFCMNSDIPLLGICQGAQQIAWHRGAHVGPPATGMHEFGYYPLYPAAGAEDFLPAPIHVTQSHWHGFELPDGAEHLASSALFPNQAFRIGDKIYGLQFHAEVTPTGFGRVQNRPGANYGKPGAQTREEQDRLMSLHDAAQAAWFHGFLRKLFPPLI</sequence>
<evidence type="ECO:0000313" key="3">
    <source>
        <dbReference type="Proteomes" id="UP000198588"/>
    </source>
</evidence>
<dbReference type="PROSITE" id="PS51273">
    <property type="entry name" value="GATASE_TYPE_1"/>
    <property type="match status" value="1"/>
</dbReference>
<dbReference type="InterPro" id="IPR044992">
    <property type="entry name" value="ChyE-like"/>
</dbReference>
<dbReference type="InterPro" id="IPR017926">
    <property type="entry name" value="GATASE"/>
</dbReference>
<dbReference type="OrthoDB" id="9813383at2"/>
<dbReference type="PANTHER" id="PTHR42695:SF5">
    <property type="entry name" value="GLUTAMINE AMIDOTRANSFERASE YLR126C-RELATED"/>
    <property type="match status" value="1"/>
</dbReference>
<dbReference type="Gene3D" id="3.40.50.880">
    <property type="match status" value="1"/>
</dbReference>